<accession>A0A395IPJ9</accession>
<feature type="compositionally biased region" description="Basic residues" evidence="1">
    <location>
        <begin position="91"/>
        <end position="106"/>
    </location>
</feature>
<feature type="region of interest" description="Disordered" evidence="1">
    <location>
        <begin position="143"/>
        <end position="165"/>
    </location>
</feature>
<dbReference type="EMBL" id="QKRW01000026">
    <property type="protein sequence ID" value="RAL62202.1"/>
    <property type="molecule type" value="Genomic_DNA"/>
</dbReference>
<keyword evidence="3" id="KW-1185">Reference proteome</keyword>
<reference evidence="2 3" key="1">
    <citation type="submission" date="2018-06" db="EMBL/GenBank/DDBJ databases">
        <title>Genome Sequence of the Brown Rot Fungal Pathogen Monilinia fructigena.</title>
        <authorList>
            <person name="Landi L."/>
            <person name="De Miccolis Angelini R.M."/>
            <person name="Pollastro S."/>
            <person name="Abate D."/>
            <person name="Faretra F."/>
            <person name="Romanazzi G."/>
        </authorList>
    </citation>
    <scope>NUCLEOTIDE SEQUENCE [LARGE SCALE GENOMIC DNA]</scope>
    <source>
        <strain evidence="2 3">Mfrg269</strain>
    </source>
</reference>
<sequence length="177" mass="19665">MNTEVDYFVILEAPTTFTGLKKKPDLPRKPPQILRIRRQIIHHILTDAPAPISNASLPGSKEYEQNAWIQEKFQRDAMFTQVFPHLMHETKTHRRGRNPRIRHRRSSPPGHSASAAQLPVPHHPHAALAVLLLFVSVPASGRTVETSASDDDGEDCGSSGTGKGFVGSVWSVVQKNR</sequence>
<evidence type="ECO:0000256" key="1">
    <source>
        <dbReference type="SAM" id="MobiDB-lite"/>
    </source>
</evidence>
<evidence type="ECO:0000313" key="3">
    <source>
        <dbReference type="Proteomes" id="UP000249056"/>
    </source>
</evidence>
<dbReference type="OrthoDB" id="6474464at2759"/>
<organism evidence="2 3">
    <name type="scientific">Monilinia fructigena</name>
    <dbReference type="NCBI Taxonomy" id="38457"/>
    <lineage>
        <taxon>Eukaryota</taxon>
        <taxon>Fungi</taxon>
        <taxon>Dikarya</taxon>
        <taxon>Ascomycota</taxon>
        <taxon>Pezizomycotina</taxon>
        <taxon>Leotiomycetes</taxon>
        <taxon>Helotiales</taxon>
        <taxon>Sclerotiniaceae</taxon>
        <taxon>Monilinia</taxon>
    </lineage>
</organism>
<feature type="compositionally biased region" description="Low complexity" evidence="1">
    <location>
        <begin position="107"/>
        <end position="118"/>
    </location>
</feature>
<gene>
    <name evidence="2" type="ORF">DID88_002686</name>
</gene>
<feature type="region of interest" description="Disordered" evidence="1">
    <location>
        <begin position="89"/>
        <end position="118"/>
    </location>
</feature>
<proteinExistence type="predicted"/>
<dbReference type="AlphaFoldDB" id="A0A395IPJ9"/>
<evidence type="ECO:0000313" key="2">
    <source>
        <dbReference type="EMBL" id="RAL62202.1"/>
    </source>
</evidence>
<protein>
    <submittedName>
        <fullName evidence="2">Uncharacterized protein</fullName>
    </submittedName>
</protein>
<dbReference type="Proteomes" id="UP000249056">
    <property type="component" value="Unassembled WGS sequence"/>
</dbReference>
<comment type="caution">
    <text evidence="2">The sequence shown here is derived from an EMBL/GenBank/DDBJ whole genome shotgun (WGS) entry which is preliminary data.</text>
</comment>
<name>A0A395IPJ9_9HELO</name>